<comment type="caution">
    <text evidence="1">The sequence shown here is derived from an EMBL/GenBank/DDBJ whole genome shotgun (WGS) entry which is preliminary data.</text>
</comment>
<gene>
    <name evidence="1" type="ORF">DRP44_05270</name>
</gene>
<dbReference type="Proteomes" id="UP000282321">
    <property type="component" value="Unassembled WGS sequence"/>
</dbReference>
<reference evidence="1 2" key="1">
    <citation type="submission" date="2018-06" db="EMBL/GenBank/DDBJ databases">
        <title>Extensive metabolic versatility and redundancy in microbially diverse, dynamic hydrothermal sediments.</title>
        <authorList>
            <person name="Dombrowski N."/>
            <person name="Teske A."/>
            <person name="Baker B.J."/>
        </authorList>
    </citation>
    <scope>NUCLEOTIDE SEQUENCE [LARGE SCALE GENOMIC DNA]</scope>
    <source>
        <strain evidence="1">B35_G9</strain>
    </source>
</reference>
<proteinExistence type="predicted"/>
<organism evidence="1 2">
    <name type="scientific">candidate division TA06 bacterium</name>
    <dbReference type="NCBI Taxonomy" id="2250710"/>
    <lineage>
        <taxon>Bacteria</taxon>
        <taxon>Bacteria division TA06</taxon>
    </lineage>
</organism>
<name>A0A660S7H7_UNCT6</name>
<dbReference type="EMBL" id="QNBC01000065">
    <property type="protein sequence ID" value="RKX65912.1"/>
    <property type="molecule type" value="Genomic_DNA"/>
</dbReference>
<accession>A0A660S7H7</accession>
<evidence type="ECO:0000313" key="1">
    <source>
        <dbReference type="EMBL" id="RKX65912.1"/>
    </source>
</evidence>
<sequence length="60" mass="6941">MTNQAIFPFMVDRTAYTKVPADRYINRKKRNAETCSARPPPVTPGPVLNLFQYYFRDSDA</sequence>
<evidence type="ECO:0000313" key="2">
    <source>
        <dbReference type="Proteomes" id="UP000282321"/>
    </source>
</evidence>
<dbReference type="AlphaFoldDB" id="A0A660S7H7"/>
<protein>
    <submittedName>
        <fullName evidence="1">Uncharacterized protein</fullName>
    </submittedName>
</protein>